<proteinExistence type="predicted"/>
<gene>
    <name evidence="1" type="ORF">PAP18089_05081</name>
</gene>
<evidence type="ECO:0000313" key="2">
    <source>
        <dbReference type="Proteomes" id="UP000364291"/>
    </source>
</evidence>
<sequence>MRVTYNDNHGPELAAIAKAHGIILLGFGERANVGDVFVNYSERGMYGVYLRYPNHVWKRVFRRKDFAAVCRAANRYCT</sequence>
<name>A0A5E5PEL0_9BURK</name>
<dbReference type="Proteomes" id="UP000364291">
    <property type="component" value="Unassembled WGS sequence"/>
</dbReference>
<dbReference type="EMBL" id="CABPSX010000015">
    <property type="protein sequence ID" value="VVG74069.1"/>
    <property type="molecule type" value="Genomic_DNA"/>
</dbReference>
<protein>
    <submittedName>
        <fullName evidence="1">Uncharacterized protein</fullName>
    </submittedName>
</protein>
<dbReference type="AlphaFoldDB" id="A0A5E5PEL0"/>
<accession>A0A5E5PEL0</accession>
<organism evidence="1 2">
    <name type="scientific">Pandoraea apista</name>
    <dbReference type="NCBI Taxonomy" id="93218"/>
    <lineage>
        <taxon>Bacteria</taxon>
        <taxon>Pseudomonadati</taxon>
        <taxon>Pseudomonadota</taxon>
        <taxon>Betaproteobacteria</taxon>
        <taxon>Burkholderiales</taxon>
        <taxon>Burkholderiaceae</taxon>
        <taxon>Pandoraea</taxon>
    </lineage>
</organism>
<evidence type="ECO:0000313" key="1">
    <source>
        <dbReference type="EMBL" id="VVG74069.1"/>
    </source>
</evidence>
<reference evidence="1 2" key="1">
    <citation type="submission" date="2019-08" db="EMBL/GenBank/DDBJ databases">
        <authorList>
            <person name="Peeters C."/>
        </authorList>
    </citation>
    <scope>NUCLEOTIDE SEQUENCE [LARGE SCALE GENOMIC DNA]</scope>
    <source>
        <strain evidence="1 2">LMG 18089</strain>
    </source>
</reference>